<dbReference type="Gene3D" id="3.30.70.1060">
    <property type="entry name" value="Dimeric alpha+beta barrel"/>
    <property type="match status" value="2"/>
</dbReference>
<comment type="similarity">
    <text evidence="1">Belongs to the YciI family.</text>
</comment>
<evidence type="ECO:0000259" key="2">
    <source>
        <dbReference type="Pfam" id="PF03795"/>
    </source>
</evidence>
<proteinExistence type="inferred from homology"/>
<evidence type="ECO:0000256" key="1">
    <source>
        <dbReference type="ARBA" id="ARBA00007689"/>
    </source>
</evidence>
<reference evidence="3 4" key="1">
    <citation type="journal article" date="2019" name="Environ. Microbiol.">
        <title>Species interactions and distinct microbial communities in high Arctic permafrost affected cryosols are associated with the CH4 and CO2 gas fluxes.</title>
        <authorList>
            <person name="Altshuler I."/>
            <person name="Hamel J."/>
            <person name="Turney S."/>
            <person name="Magnuson E."/>
            <person name="Levesque R."/>
            <person name="Greer C."/>
            <person name="Whyte L.G."/>
        </authorList>
    </citation>
    <scope>NUCLEOTIDE SEQUENCE [LARGE SCALE GENOMIC DNA]</scope>
    <source>
        <strain evidence="3 4">S5.20</strain>
    </source>
</reference>
<dbReference type="InterPro" id="IPR011008">
    <property type="entry name" value="Dimeric_a/b-barrel"/>
</dbReference>
<dbReference type="InterPro" id="IPR005545">
    <property type="entry name" value="YCII"/>
</dbReference>
<name>A0A502ECT4_9MYCO</name>
<protein>
    <submittedName>
        <fullName evidence="3">Transcription initiation protein</fullName>
    </submittedName>
</protein>
<evidence type="ECO:0000313" key="4">
    <source>
        <dbReference type="Proteomes" id="UP000320095"/>
    </source>
</evidence>
<dbReference type="PANTHER" id="PTHR35174">
    <property type="entry name" value="BLL7171 PROTEIN-RELATED"/>
    <property type="match status" value="1"/>
</dbReference>
<comment type="caution">
    <text evidence="3">The sequence shown here is derived from an EMBL/GenBank/DDBJ whole genome shotgun (WGS) entry which is preliminary data.</text>
</comment>
<organism evidence="3 4">
    <name type="scientific">Mycolicibacterium hodleri</name>
    <dbReference type="NCBI Taxonomy" id="49897"/>
    <lineage>
        <taxon>Bacteria</taxon>
        <taxon>Bacillati</taxon>
        <taxon>Actinomycetota</taxon>
        <taxon>Actinomycetes</taxon>
        <taxon>Mycobacteriales</taxon>
        <taxon>Mycobacteriaceae</taxon>
        <taxon>Mycolicibacterium</taxon>
    </lineage>
</organism>
<dbReference type="Proteomes" id="UP000320095">
    <property type="component" value="Unassembled WGS sequence"/>
</dbReference>
<dbReference type="RefSeq" id="WP_140690703.1">
    <property type="nucleotide sequence ID" value="NZ_RCZG01000004.1"/>
</dbReference>
<keyword evidence="4" id="KW-1185">Reference proteome</keyword>
<feature type="domain" description="YCII-related" evidence="2">
    <location>
        <begin position="165"/>
        <end position="221"/>
    </location>
</feature>
<accession>A0A502ECT4</accession>
<evidence type="ECO:0000313" key="3">
    <source>
        <dbReference type="EMBL" id="TPG34270.1"/>
    </source>
</evidence>
<dbReference type="EMBL" id="RCZG01000004">
    <property type="protein sequence ID" value="TPG34270.1"/>
    <property type="molecule type" value="Genomic_DNA"/>
</dbReference>
<feature type="domain" description="YCII-related" evidence="2">
    <location>
        <begin position="49"/>
        <end position="107"/>
    </location>
</feature>
<dbReference type="Pfam" id="PF03795">
    <property type="entry name" value="YCII"/>
    <property type="match status" value="2"/>
</dbReference>
<dbReference type="SUPFAM" id="SSF54909">
    <property type="entry name" value="Dimeric alpha+beta barrel"/>
    <property type="match status" value="2"/>
</dbReference>
<sequence length="233" mass="24107">MHYFALLLSPENTRPADPEERSAEMAAYQNFHAIAARFIRGGDALLPSATGVRITGGPDHPSVTDGPFAEGAEVAGGYYVFEADDLDEALGLAGQIPAAKHGGVEIWPMAGDGTTAPLEGTNWLALLLEPPALPSSPGSPQWEAIVALHGEFHAAAGEHVKGGAGLHPPSTATTVTVRDGKVAFTDGPFVEGAEVANGFYVLSAADRDEAVKIASMIPATSVELRQLAGVSML</sequence>
<gene>
    <name evidence="3" type="ORF">EAH80_11835</name>
</gene>
<dbReference type="AlphaFoldDB" id="A0A502ECT4"/>
<dbReference type="OrthoDB" id="668782at2"/>